<keyword evidence="1" id="KW-0378">Hydrolase</keyword>
<gene>
    <name evidence="1" type="ORF">MML48_9g00015658</name>
</gene>
<name>A0ACB9SJ36_HOLOL</name>
<dbReference type="EMBL" id="CM043023">
    <property type="protein sequence ID" value="KAI4455138.1"/>
    <property type="molecule type" value="Genomic_DNA"/>
</dbReference>
<accession>A0ACB9SJ36</accession>
<comment type="caution">
    <text evidence="1">The sequence shown here is derived from an EMBL/GenBank/DDBJ whole genome shotgun (WGS) entry which is preliminary data.</text>
</comment>
<sequence length="1516" mass="170944">MSFLIELSKVRKVVWDNAYQQNFDLPYNLTNFMPITYYARSDGDIDISRETFYVYLMNTLDRLQLNGEQCLLRAICEVARTPFHIEKKNSVLEKIAQFVLTPSPCCNFDNKLEQERTLNSSSLTEHLLHAQSVGMAGKNCALIYSKCAVSIVNLISQQRYLTYGMGFPVRLGKLRQIVWDDAFQTNFDLPFNLTNFRVSTYYARSGDDDLDMSRETLYVYIMNTLDKLELDGEQCLLRAICEVARAPFDTKKKNSVLEKIAQFVFTPSNCCNFDKNLEEERGLNNATLTEHLLLAHILTVIIFGNVNYYAHQVQKRYILLAPRTTVLQLTVGFAIPIRLPDKRQFVVDNAYQQNYDLPFNMSNFQVSTYYARTVLDTMDITRETMYVYIMNTLDNLELDGEQCLLRAICEVAHTPFHVKKKNNILEKVAQFVFTPSRRYSFDENLQDERGMNNLTFGQSLLYAQEAGRKGKNCGDIFSKCLMSIIDLISQKYYLSYGFDSLVPYNDRIIAWGLGMQTTFFFPTNTSNFMITTLQARSEDADIPRDIFYKYVINFLDSTGLSGEDCLLRAICEVAHTPFHVKKQNSLLEKIAHFVFTSLAFKFISLPIIYFTIILSEEARTQRSESICPNTFVYENRDTEPNKWYGTVTLLSNADLVEVWLLIIFDNPPLQLGNWFGEVRVHSNKAYLIKNRKHRLIANIPLHIRFYIKYDPSKPVPRVVSIRLNAKTICPEHPAKSTPPINANQLLTNNLLNVTTSTSSTQSRLALPASNGPPNSDEDDDFFPGDFAGFAIKPVGVELNIECGTIAVQPSPLILSGQKTKPGEVPWHAALYYTRDESLTYTCGGSLISRYHVLTAAHCVSKPISQTLLDAENLLVYLGKYYLKEWSNPGLQRHDVSKITRHPQYNFHKYANDIAVIRLSHRADFTDFVRPICLWEGASDITNLIGKLGTVVGWGYDEDGKLTEELTMLNMPIVSKQVCIYSLPDFYPRFTTNDTYCAGFINGTTTCNGDSGGGMVFQKNTGNPSKTAYHLRGLVSLSVALQNEAKSMSFKFVCLLFTCFSITLIEDTSAQSLVSPCPKILVYEPPGTEPDKWYGTVTLTTDADLVEVWLTVIFDNPPLEVGNWFGEVRMQDSTDYLIRNRKYKLLANIPLPIRFYVRYDPNKPLAQVESIRLNARPICPEHLATSAPPISSNPMLPINASKLISTTLYTQSRNPSQSNGPSGGDDDFFPGDFSGFKIKSGGVDLNIACGTVAVQPSPLITAGQKTKAGEYPWHAALYHSRNGDANYTCGGSLISKYHVLTAAHCVSKPISQTLLNPEHLLVYLGKYYLRRGSSLGLQTHKVSKITRHPEYDSLRYANDIAVIRLSQPADFTNFVRPVCLWEGSTDVNHLMGKFGTVVGWGYDEHGKLTEELTMLNMPVVSKEVCIYSLPDFYPRFTTPDTYCAGFTNGSSACNGDSGGGMVFQRNTGNPKKKAYHLRGLISLSVALQNAAKCDPSHYVVFTDVAKYLEFIKQATIE</sequence>
<dbReference type="Proteomes" id="UP001056778">
    <property type="component" value="Chromosome 9"/>
</dbReference>
<evidence type="ECO:0000313" key="2">
    <source>
        <dbReference type="Proteomes" id="UP001056778"/>
    </source>
</evidence>
<proteinExistence type="predicted"/>
<protein>
    <submittedName>
        <fullName evidence="1">Modular serine protease</fullName>
    </submittedName>
</protein>
<evidence type="ECO:0000313" key="1">
    <source>
        <dbReference type="EMBL" id="KAI4455138.1"/>
    </source>
</evidence>
<organism evidence="1 2">
    <name type="scientific">Holotrichia oblita</name>
    <name type="common">Chafer beetle</name>
    <dbReference type="NCBI Taxonomy" id="644536"/>
    <lineage>
        <taxon>Eukaryota</taxon>
        <taxon>Metazoa</taxon>
        <taxon>Ecdysozoa</taxon>
        <taxon>Arthropoda</taxon>
        <taxon>Hexapoda</taxon>
        <taxon>Insecta</taxon>
        <taxon>Pterygota</taxon>
        <taxon>Neoptera</taxon>
        <taxon>Endopterygota</taxon>
        <taxon>Coleoptera</taxon>
        <taxon>Polyphaga</taxon>
        <taxon>Scarabaeiformia</taxon>
        <taxon>Scarabaeidae</taxon>
        <taxon>Melolonthinae</taxon>
        <taxon>Holotrichia</taxon>
    </lineage>
</organism>
<reference evidence="1" key="1">
    <citation type="submission" date="2022-04" db="EMBL/GenBank/DDBJ databases">
        <title>Chromosome-scale genome assembly of Holotrichia oblita Faldermann.</title>
        <authorList>
            <person name="Rongchong L."/>
        </authorList>
    </citation>
    <scope>NUCLEOTIDE SEQUENCE</scope>
    <source>
        <strain evidence="1">81SQS9</strain>
    </source>
</reference>
<keyword evidence="1" id="KW-0645">Protease</keyword>
<keyword evidence="2" id="KW-1185">Reference proteome</keyword>